<dbReference type="GO" id="GO:0003700">
    <property type="term" value="F:DNA-binding transcription factor activity"/>
    <property type="evidence" value="ECO:0007669"/>
    <property type="project" value="TreeGrafter"/>
</dbReference>
<dbReference type="NCBIfam" id="TIGR00738">
    <property type="entry name" value="rrf2_super"/>
    <property type="match status" value="1"/>
</dbReference>
<dbReference type="PROSITE" id="PS01332">
    <property type="entry name" value="HTH_RRF2_1"/>
    <property type="match status" value="1"/>
</dbReference>
<dbReference type="AlphaFoldDB" id="B6GBN3"/>
<dbReference type="InterPro" id="IPR036390">
    <property type="entry name" value="WH_DNA-bd_sf"/>
</dbReference>
<protein>
    <submittedName>
        <fullName evidence="2">Transcriptional regulator, Rrf2 family</fullName>
    </submittedName>
</protein>
<comment type="caution">
    <text evidence="2">The sequence shown here is derived from an EMBL/GenBank/DDBJ whole genome shotgun (WGS) entry which is preliminary data.</text>
</comment>
<reference evidence="2 3" key="2">
    <citation type="submission" date="2008-10" db="EMBL/GenBank/DDBJ databases">
        <authorList>
            <person name="Fulton L."/>
            <person name="Clifton S."/>
            <person name="Fulton B."/>
            <person name="Xu J."/>
            <person name="Minx P."/>
            <person name="Pepin K.H."/>
            <person name="Johnson M."/>
            <person name="Thiruvilangam P."/>
            <person name="Bhonagiri V."/>
            <person name="Nash W.E."/>
            <person name="Mardis E.R."/>
            <person name="Wilson R.K."/>
        </authorList>
    </citation>
    <scope>NUCLEOTIDE SEQUENCE [LARGE SCALE GENOMIC DNA]</scope>
    <source>
        <strain evidence="2 3">DSM 13279</strain>
    </source>
</reference>
<keyword evidence="1" id="KW-0238">DNA-binding</keyword>
<dbReference type="SUPFAM" id="SSF46785">
    <property type="entry name" value="Winged helix' DNA-binding domain"/>
    <property type="match status" value="1"/>
</dbReference>
<dbReference type="GeneID" id="98003222"/>
<dbReference type="Proteomes" id="UP000003560">
    <property type="component" value="Unassembled WGS sequence"/>
</dbReference>
<name>B6GBN3_9ACTN</name>
<evidence type="ECO:0000256" key="1">
    <source>
        <dbReference type="ARBA" id="ARBA00023125"/>
    </source>
</evidence>
<keyword evidence="3" id="KW-1185">Reference proteome</keyword>
<organism evidence="2 3">
    <name type="scientific">Collinsella stercoris DSM 13279</name>
    <dbReference type="NCBI Taxonomy" id="445975"/>
    <lineage>
        <taxon>Bacteria</taxon>
        <taxon>Bacillati</taxon>
        <taxon>Actinomycetota</taxon>
        <taxon>Coriobacteriia</taxon>
        <taxon>Coriobacteriales</taxon>
        <taxon>Coriobacteriaceae</taxon>
        <taxon>Collinsella</taxon>
    </lineage>
</organism>
<dbReference type="HOGENOM" id="CLU_107144_0_1_11"/>
<dbReference type="Gene3D" id="1.10.10.10">
    <property type="entry name" value="Winged helix-like DNA-binding domain superfamily/Winged helix DNA-binding domain"/>
    <property type="match status" value="1"/>
</dbReference>
<sequence length="150" mass="15845">MLISSKGRYALKLMIYIAAIGGDPAAGAKAAPAVSLREVAEREQISLKYLEQLVRPLMNAGLLRSVRGKGGGYVLAVPAQDIRAGDILRAAEGERSTVACEGLEGTCGRSDLCSTVKFWTGLEETIEAYVDGVTLAELAHVPEISLDVAL</sequence>
<dbReference type="GO" id="GO:0005829">
    <property type="term" value="C:cytosol"/>
    <property type="evidence" value="ECO:0007669"/>
    <property type="project" value="TreeGrafter"/>
</dbReference>
<dbReference type="PANTHER" id="PTHR33221">
    <property type="entry name" value="WINGED HELIX-TURN-HELIX TRANSCRIPTIONAL REGULATOR, RRF2 FAMILY"/>
    <property type="match status" value="1"/>
</dbReference>
<dbReference type="GO" id="GO:0003677">
    <property type="term" value="F:DNA binding"/>
    <property type="evidence" value="ECO:0007669"/>
    <property type="project" value="UniProtKB-KW"/>
</dbReference>
<dbReference type="InterPro" id="IPR000944">
    <property type="entry name" value="Tscrpt_reg_Rrf2"/>
</dbReference>
<dbReference type="OrthoDB" id="9808360at2"/>
<dbReference type="InterPro" id="IPR036388">
    <property type="entry name" value="WH-like_DNA-bd_sf"/>
</dbReference>
<dbReference type="Pfam" id="PF02082">
    <property type="entry name" value="Rrf2"/>
    <property type="match status" value="1"/>
</dbReference>
<dbReference type="PROSITE" id="PS51197">
    <property type="entry name" value="HTH_RRF2_2"/>
    <property type="match status" value="1"/>
</dbReference>
<dbReference type="PANTHER" id="PTHR33221:SF5">
    <property type="entry name" value="HTH-TYPE TRANSCRIPTIONAL REGULATOR ISCR"/>
    <property type="match status" value="1"/>
</dbReference>
<accession>B6GBN3</accession>
<dbReference type="EMBL" id="ABXJ01000078">
    <property type="protein sequence ID" value="EEA90329.1"/>
    <property type="molecule type" value="Genomic_DNA"/>
</dbReference>
<dbReference type="STRING" id="445975.COLSTE_01496"/>
<dbReference type="eggNOG" id="COG1959">
    <property type="taxonomic scope" value="Bacteria"/>
</dbReference>
<evidence type="ECO:0000313" key="2">
    <source>
        <dbReference type="EMBL" id="EEA90329.1"/>
    </source>
</evidence>
<reference evidence="2 3" key="1">
    <citation type="submission" date="2008-10" db="EMBL/GenBank/DDBJ databases">
        <title>Draft genome sequence of Collinsella stercoris (DSM 13279).</title>
        <authorList>
            <person name="Sudarsanam P."/>
            <person name="Ley R."/>
            <person name="Guruge J."/>
            <person name="Turnbaugh P.J."/>
            <person name="Mahowald M."/>
            <person name="Liep D."/>
            <person name="Gordon J."/>
        </authorList>
    </citation>
    <scope>NUCLEOTIDE SEQUENCE [LARGE SCALE GENOMIC DNA]</scope>
    <source>
        <strain evidence="2 3">DSM 13279</strain>
    </source>
</reference>
<dbReference type="InterPro" id="IPR030489">
    <property type="entry name" value="TR_Rrf2-type_CS"/>
</dbReference>
<gene>
    <name evidence="2" type="ORF">COLSTE_01496</name>
</gene>
<evidence type="ECO:0000313" key="3">
    <source>
        <dbReference type="Proteomes" id="UP000003560"/>
    </source>
</evidence>
<proteinExistence type="predicted"/>
<dbReference type="RefSeq" id="WP_006721136.1">
    <property type="nucleotide sequence ID" value="NZ_CP085935.1"/>
</dbReference>